<name>A0A6J4MT14_9ACTN</name>
<protein>
    <recommendedName>
        <fullName evidence="1">NAD(P)-binding domain-containing protein</fullName>
    </recommendedName>
</protein>
<dbReference type="InterPro" id="IPR036291">
    <property type="entry name" value="NAD(P)-bd_dom_sf"/>
</dbReference>
<dbReference type="SUPFAM" id="SSF51735">
    <property type="entry name" value="NAD(P)-binding Rossmann-fold domains"/>
    <property type="match status" value="1"/>
</dbReference>
<evidence type="ECO:0000259" key="1">
    <source>
        <dbReference type="Pfam" id="PF13460"/>
    </source>
</evidence>
<sequence length="345" mass="36495">MRVLVLGATGYVGSRLVPALLEEGHEVRAASSSAPAPERFGWGDEVEWARCDVTSTDDVDPALVDIDVVVYLVHSLSARGFAGRDLLGAQVVRDAVDRSGVQRVVYLSGLVPQVPRDDLSPHIASRLEVEEELLRVACSAVALRAGVVVGAGSTSWEIVRQLGSLLVVQPVPTWLRSSVQPVAASDAVRALVEAVGSSDLEGAVDVGGPDVLPYPRLLGLAARAERLVRVRVPVLAAPEPLVAVATAALVQAPFRTVVALVASLRHDMVCRPGHTWAPADGGPLLPLTDAVRRTLAAPGEWPEASLPSDPEWTRQHAAFLDIPWAPRTVRAGASLALHRLRGIVG</sequence>
<dbReference type="Gene3D" id="3.40.50.720">
    <property type="entry name" value="NAD(P)-binding Rossmann-like Domain"/>
    <property type="match status" value="1"/>
</dbReference>
<gene>
    <name evidence="2" type="ORF">AVDCRST_MAG32-39</name>
</gene>
<dbReference type="EMBL" id="CADCUM010000001">
    <property type="protein sequence ID" value="CAA9365990.1"/>
    <property type="molecule type" value="Genomic_DNA"/>
</dbReference>
<dbReference type="Pfam" id="PF13460">
    <property type="entry name" value="NAD_binding_10"/>
    <property type="match status" value="1"/>
</dbReference>
<dbReference type="PANTHER" id="PTHR48079">
    <property type="entry name" value="PROTEIN YEEZ"/>
    <property type="match status" value="1"/>
</dbReference>
<dbReference type="InterPro" id="IPR051783">
    <property type="entry name" value="NAD(P)-dependent_oxidoreduct"/>
</dbReference>
<reference evidence="2" key="1">
    <citation type="submission" date="2020-02" db="EMBL/GenBank/DDBJ databases">
        <authorList>
            <person name="Meier V. D."/>
        </authorList>
    </citation>
    <scope>NUCLEOTIDE SEQUENCE</scope>
    <source>
        <strain evidence="2">AVDCRST_MAG32</strain>
    </source>
</reference>
<accession>A0A6J4MT14</accession>
<dbReference type="GO" id="GO:0005737">
    <property type="term" value="C:cytoplasm"/>
    <property type="evidence" value="ECO:0007669"/>
    <property type="project" value="TreeGrafter"/>
</dbReference>
<proteinExistence type="predicted"/>
<feature type="domain" description="NAD(P)-binding" evidence="1">
    <location>
        <begin position="7"/>
        <end position="110"/>
    </location>
</feature>
<dbReference type="InterPro" id="IPR016040">
    <property type="entry name" value="NAD(P)-bd_dom"/>
</dbReference>
<evidence type="ECO:0000313" key="2">
    <source>
        <dbReference type="EMBL" id="CAA9365990.1"/>
    </source>
</evidence>
<dbReference type="GO" id="GO:0004029">
    <property type="term" value="F:aldehyde dehydrogenase (NAD+) activity"/>
    <property type="evidence" value="ECO:0007669"/>
    <property type="project" value="TreeGrafter"/>
</dbReference>
<dbReference type="AlphaFoldDB" id="A0A6J4MT14"/>
<organism evidence="2">
    <name type="scientific">uncultured Nocardioides sp</name>
    <dbReference type="NCBI Taxonomy" id="198441"/>
    <lineage>
        <taxon>Bacteria</taxon>
        <taxon>Bacillati</taxon>
        <taxon>Actinomycetota</taxon>
        <taxon>Actinomycetes</taxon>
        <taxon>Propionibacteriales</taxon>
        <taxon>Nocardioidaceae</taxon>
        <taxon>Nocardioides</taxon>
        <taxon>environmental samples</taxon>
    </lineage>
</organism>
<dbReference type="PANTHER" id="PTHR48079:SF6">
    <property type="entry name" value="NAD(P)-BINDING DOMAIN-CONTAINING PROTEIN-RELATED"/>
    <property type="match status" value="1"/>
</dbReference>